<sequence length="79" mass="9210">MTLASLGAYFDSIFFGYPAFFFYLAAGIYLNRKILRNLVEWHPMHNTLNNVTSDKTKFFLLWPINYLALFIKLGANKIL</sequence>
<dbReference type="AlphaFoldDB" id="A0A5C7WA34"/>
<gene>
    <name evidence="2" type="ORF">E6Q69_06740</name>
</gene>
<feature type="transmembrane region" description="Helical" evidence="1">
    <location>
        <begin position="12"/>
        <end position="30"/>
    </location>
</feature>
<comment type="caution">
    <text evidence="2">The sequence shown here is derived from an EMBL/GenBank/DDBJ whole genome shotgun (WGS) entry which is preliminary data.</text>
</comment>
<protein>
    <submittedName>
        <fullName evidence="2">Uncharacterized protein</fullName>
    </submittedName>
</protein>
<proteinExistence type="predicted"/>
<keyword evidence="1" id="KW-1133">Transmembrane helix</keyword>
<keyword evidence="1" id="KW-0812">Transmembrane</keyword>
<dbReference type="Proteomes" id="UP000321110">
    <property type="component" value="Unassembled WGS sequence"/>
</dbReference>
<keyword evidence="1" id="KW-0472">Membrane</keyword>
<reference evidence="2 3" key="1">
    <citation type="submission" date="2018-09" db="EMBL/GenBank/DDBJ databases">
        <title>Metagenome Assembled Genomes from an Advanced Water Purification Facility.</title>
        <authorList>
            <person name="Stamps B.W."/>
            <person name="Spear J.R."/>
        </authorList>
    </citation>
    <scope>NUCLEOTIDE SEQUENCE [LARGE SCALE GENOMIC DNA]</scope>
    <source>
        <strain evidence="2">Bin_52_1</strain>
    </source>
</reference>
<evidence type="ECO:0000313" key="3">
    <source>
        <dbReference type="Proteomes" id="UP000321110"/>
    </source>
</evidence>
<accession>A0A5C7WA34</accession>
<name>A0A5C7WA34_AQUAC</name>
<organism evidence="2 3">
    <name type="scientific">Aquipseudomonas alcaligenes</name>
    <name type="common">Pseudomonas alcaligenes</name>
    <dbReference type="NCBI Taxonomy" id="43263"/>
    <lineage>
        <taxon>Bacteria</taxon>
        <taxon>Pseudomonadati</taxon>
        <taxon>Pseudomonadota</taxon>
        <taxon>Gammaproteobacteria</taxon>
        <taxon>Pseudomonadales</taxon>
        <taxon>Pseudomonadaceae</taxon>
        <taxon>Aquipseudomonas</taxon>
    </lineage>
</organism>
<evidence type="ECO:0000256" key="1">
    <source>
        <dbReference type="SAM" id="Phobius"/>
    </source>
</evidence>
<dbReference type="EMBL" id="SSFO01000113">
    <property type="protein sequence ID" value="TXI33338.1"/>
    <property type="molecule type" value="Genomic_DNA"/>
</dbReference>
<evidence type="ECO:0000313" key="2">
    <source>
        <dbReference type="EMBL" id="TXI33338.1"/>
    </source>
</evidence>